<sequence>MLHTMCRWMRCWWQLCGDEGEVGTNVRNSLPFLAIVMRSCEGRRQEGQLGTQAAGGWGDISHVRECFAIIVPHASAPPCYYGLWEDVECFNGYRQSRTDSKLQHAASFESLLLDTLVVDRLVTLPLSHLHTWPPGGTHTPAPPAGQRQSLGPDPNLSPSSSLIVPHRPLLLTPEVAAVDQPQ</sequence>
<evidence type="ECO:0000313" key="3">
    <source>
        <dbReference type="Proteomes" id="UP000053611"/>
    </source>
</evidence>
<dbReference type="GeneID" id="28979963"/>
<reference evidence="2 3" key="1">
    <citation type="submission" date="2015-03" db="EMBL/GenBank/DDBJ databases">
        <title>Genomics and transcriptomics of the oil-accumulating basidiomycete yeast T. oleaginosus allow insights into substrate utilization and the diverse evolutionary trajectories of mating systems in fungi.</title>
        <authorList>
            <consortium name="DOE Joint Genome Institute"/>
            <person name="Kourist R."/>
            <person name="Kracht O."/>
            <person name="Bracharz F."/>
            <person name="Lipzen A."/>
            <person name="Nolan M."/>
            <person name="Ohm R."/>
            <person name="Grigoriev I."/>
            <person name="Sun S."/>
            <person name="Heitman J."/>
            <person name="Bruck T."/>
            <person name="Nowrousian M."/>
        </authorList>
    </citation>
    <scope>NUCLEOTIDE SEQUENCE [LARGE SCALE GENOMIC DNA]</scope>
    <source>
        <strain evidence="2 3">IBC0246</strain>
    </source>
</reference>
<dbReference type="Proteomes" id="UP000053611">
    <property type="component" value="Unassembled WGS sequence"/>
</dbReference>
<keyword evidence="3" id="KW-1185">Reference proteome</keyword>
<dbReference type="RefSeq" id="XP_018278045.1">
    <property type="nucleotide sequence ID" value="XM_018419360.1"/>
</dbReference>
<feature type="region of interest" description="Disordered" evidence="1">
    <location>
        <begin position="132"/>
        <end position="163"/>
    </location>
</feature>
<evidence type="ECO:0000256" key="1">
    <source>
        <dbReference type="SAM" id="MobiDB-lite"/>
    </source>
</evidence>
<evidence type="ECO:0000313" key="2">
    <source>
        <dbReference type="EMBL" id="KLT41554.1"/>
    </source>
</evidence>
<name>A0A0J1B1Q2_9TREE</name>
<dbReference type="AlphaFoldDB" id="A0A0J1B1Q2"/>
<accession>A0A0J1B1Q2</accession>
<proteinExistence type="predicted"/>
<protein>
    <submittedName>
        <fullName evidence="2">Uncharacterized protein</fullName>
    </submittedName>
</protein>
<organism evidence="2 3">
    <name type="scientific">Cutaneotrichosporon oleaginosum</name>
    <dbReference type="NCBI Taxonomy" id="879819"/>
    <lineage>
        <taxon>Eukaryota</taxon>
        <taxon>Fungi</taxon>
        <taxon>Dikarya</taxon>
        <taxon>Basidiomycota</taxon>
        <taxon>Agaricomycotina</taxon>
        <taxon>Tremellomycetes</taxon>
        <taxon>Trichosporonales</taxon>
        <taxon>Trichosporonaceae</taxon>
        <taxon>Cutaneotrichosporon</taxon>
    </lineage>
</organism>
<dbReference type="EMBL" id="KQ087216">
    <property type="protein sequence ID" value="KLT41554.1"/>
    <property type="molecule type" value="Genomic_DNA"/>
</dbReference>
<gene>
    <name evidence="2" type="ORF">CC85DRAFT_118289</name>
</gene>